<evidence type="ECO:0000256" key="5">
    <source>
        <dbReference type="ARBA" id="ARBA00023014"/>
    </source>
</evidence>
<dbReference type="InterPro" id="IPR013704">
    <property type="entry name" value="UPF0313_N"/>
</dbReference>
<gene>
    <name evidence="7" type="ORF">MNBD_GAMMA15-789</name>
</gene>
<accession>A0A3B0XYN7</accession>
<evidence type="ECO:0000256" key="4">
    <source>
        <dbReference type="ARBA" id="ARBA00023004"/>
    </source>
</evidence>
<dbReference type="GO" id="GO:0046872">
    <property type="term" value="F:metal ion binding"/>
    <property type="evidence" value="ECO:0007669"/>
    <property type="project" value="UniProtKB-KW"/>
</dbReference>
<dbReference type="GO" id="GO:0051539">
    <property type="term" value="F:4 iron, 4 sulfur cluster binding"/>
    <property type="evidence" value="ECO:0007669"/>
    <property type="project" value="UniProtKB-KW"/>
</dbReference>
<keyword evidence="2" id="KW-0949">S-adenosyl-L-methionine</keyword>
<proteinExistence type="predicted"/>
<dbReference type="PANTHER" id="PTHR32331">
    <property type="entry name" value="UPF0313 PROTEIN YGIQ"/>
    <property type="match status" value="1"/>
</dbReference>
<name>A0A3B0XYN7_9ZZZZ</name>
<evidence type="ECO:0000256" key="2">
    <source>
        <dbReference type="ARBA" id="ARBA00022691"/>
    </source>
</evidence>
<evidence type="ECO:0000256" key="1">
    <source>
        <dbReference type="ARBA" id="ARBA00022485"/>
    </source>
</evidence>
<dbReference type="EMBL" id="UOFN01000016">
    <property type="protein sequence ID" value="VAW73515.1"/>
    <property type="molecule type" value="Genomic_DNA"/>
</dbReference>
<feature type="domain" description="UPF0313" evidence="6">
    <location>
        <begin position="24"/>
        <end position="84"/>
    </location>
</feature>
<keyword evidence="1" id="KW-0004">4Fe-4S</keyword>
<evidence type="ECO:0000256" key="3">
    <source>
        <dbReference type="ARBA" id="ARBA00022723"/>
    </source>
</evidence>
<sequence length="85" mass="9467">MQPPKSLFSYRPYWAQRFGVAPVLPCTREEMDDLGWDSCDIILVTGDAYVDHPSFGMAVIGRVLEAQGFRVGIIAQPDWTSADGF</sequence>
<keyword evidence="4" id="KW-0408">Iron</keyword>
<reference evidence="7" key="1">
    <citation type="submission" date="2018-06" db="EMBL/GenBank/DDBJ databases">
        <authorList>
            <person name="Zhirakovskaya E."/>
        </authorList>
    </citation>
    <scope>NUCLEOTIDE SEQUENCE</scope>
</reference>
<organism evidence="7">
    <name type="scientific">hydrothermal vent metagenome</name>
    <dbReference type="NCBI Taxonomy" id="652676"/>
    <lineage>
        <taxon>unclassified sequences</taxon>
        <taxon>metagenomes</taxon>
        <taxon>ecological metagenomes</taxon>
    </lineage>
</organism>
<dbReference type="Pfam" id="PF08497">
    <property type="entry name" value="Radical_SAM_N"/>
    <property type="match status" value="1"/>
</dbReference>
<keyword evidence="5" id="KW-0411">Iron-sulfur</keyword>
<protein>
    <submittedName>
        <fullName evidence="7">UPF0313 [4Fe-4S] protein YgiQ</fullName>
    </submittedName>
</protein>
<dbReference type="AlphaFoldDB" id="A0A3B0XYN7"/>
<feature type="non-terminal residue" evidence="7">
    <location>
        <position position="85"/>
    </location>
</feature>
<keyword evidence="3" id="KW-0479">Metal-binding</keyword>
<dbReference type="PANTHER" id="PTHR32331:SF0">
    <property type="entry name" value="UPF0313 PROTEIN YGIQ"/>
    <property type="match status" value="1"/>
</dbReference>
<dbReference type="InterPro" id="IPR022946">
    <property type="entry name" value="UPF0313"/>
</dbReference>
<evidence type="ECO:0000313" key="7">
    <source>
        <dbReference type="EMBL" id="VAW73515.1"/>
    </source>
</evidence>
<evidence type="ECO:0000259" key="6">
    <source>
        <dbReference type="Pfam" id="PF08497"/>
    </source>
</evidence>